<dbReference type="Proteomes" id="UP000008044">
    <property type="component" value="Chromosome"/>
</dbReference>
<gene>
    <name evidence="1" type="ordered locus">W5S_1587</name>
    <name evidence="2" type="ORF">F6Q06_17460</name>
</gene>
<dbReference type="EMBL" id="WABS01000039">
    <property type="protein sequence ID" value="MBI0556259.1"/>
    <property type="molecule type" value="Genomic_DNA"/>
</dbReference>
<evidence type="ECO:0000313" key="2">
    <source>
        <dbReference type="EMBL" id="MBI0556259.1"/>
    </source>
</evidence>
<reference evidence="2" key="4">
    <citation type="submission" date="2024-05" db="EMBL/GenBank/DDBJ databases">
        <title>Identification of Pectobacterium versatile causing blackleg of potato from New York State with a whole genome sequencing approach.</title>
        <authorList>
            <person name="Ma X."/>
            <person name="Swingle B."/>
        </authorList>
    </citation>
    <scope>NUCLEOTIDE SEQUENCE</scope>
    <source>
        <strain evidence="2">NY1588A</strain>
    </source>
</reference>
<dbReference type="HOGENOM" id="CLU_1244344_0_0_6"/>
<reference evidence="1" key="2">
    <citation type="submission" date="2012-03" db="EMBL/GenBank/DDBJ databases">
        <authorList>
            <person name="Koskinen P."/>
            <person name="Laine P."/>
            <person name="Niemi O."/>
            <person name="Nykyri J."/>
            <person name="Harjunpaa H."/>
            <person name="Auvinen P."/>
            <person name="Paulin L."/>
            <person name="Pirhonen M."/>
            <person name="Palva T."/>
            <person name="Holm L."/>
        </authorList>
    </citation>
    <scope>NUCLEOTIDE SEQUENCE</scope>
    <source>
        <strain evidence="1">SCC3193</strain>
    </source>
</reference>
<evidence type="ECO:0000313" key="1">
    <source>
        <dbReference type="EMBL" id="AFI89679.1"/>
    </source>
</evidence>
<proteinExistence type="predicted"/>
<dbReference type="AlphaFoldDB" id="A0A0H3I2R2"/>
<organism evidence="1 3">
    <name type="scientific">Pectobacterium parmentieri</name>
    <dbReference type="NCBI Taxonomy" id="1905730"/>
    <lineage>
        <taxon>Bacteria</taxon>
        <taxon>Pseudomonadati</taxon>
        <taxon>Pseudomonadota</taxon>
        <taxon>Gammaproteobacteria</taxon>
        <taxon>Enterobacterales</taxon>
        <taxon>Pectobacteriaceae</taxon>
        <taxon>Pectobacterium</taxon>
    </lineage>
</organism>
<dbReference type="KEGG" id="pec:W5S_1587"/>
<reference evidence="1 3" key="1">
    <citation type="journal article" date="2012" name="J. Bacteriol.">
        <title>Genome sequence of Pectobacterium sp. strain SCC3193.</title>
        <authorList>
            <person name="Koskinen J.P."/>
            <person name="Laine P."/>
            <person name="Niemi O."/>
            <person name="Nykyri J."/>
            <person name="Harjunpaa H."/>
            <person name="Auvinen P."/>
            <person name="Paulin L."/>
            <person name="Pirhonen M."/>
            <person name="Palva T."/>
            <person name="Holm L."/>
        </authorList>
    </citation>
    <scope>NUCLEOTIDE SEQUENCE [LARGE SCALE GENOMIC DNA]</scope>
    <source>
        <strain evidence="1 3">SCC3193</strain>
    </source>
</reference>
<sequence>MTDKRVMKNGRSGMGLWQSSFVGLLLSSAVCMSADAEIFLPMNDISLSGRVVVPACTVRFDSNHLSFKSNQMGDVASQYRYLSLSRCDVKNVSIVFSAQTWPGYPDRGVLKSLGSKLPSSNWHYRIAPAVLNALGQESNRTCSLTIAAESPKLEKDSPIQGNNPEGRYFNLNGGRYLYEMSDFSQKSEEWIIPFLVSVHRTTTDSGDVDDLDAVFALQLTYR</sequence>
<protein>
    <submittedName>
        <fullName evidence="2">Type 1 fimbrial protein</fullName>
    </submittedName>
</protein>
<dbReference type="Proteomes" id="UP001194579">
    <property type="component" value="Unassembled WGS sequence"/>
</dbReference>
<accession>A0A0H3I2R2</accession>
<evidence type="ECO:0000313" key="3">
    <source>
        <dbReference type="Proteomes" id="UP000008044"/>
    </source>
</evidence>
<dbReference type="STRING" id="1905730.W5S_1587"/>
<reference evidence="4" key="3">
    <citation type="submission" date="2023-07" db="EMBL/GenBank/DDBJ databases">
        <title>Identification of Pectobacterium versatile causing blackleg of potato from New York State with a whole genome sequencing approach.</title>
        <authorList>
            <person name="Ma X."/>
            <person name="Swingle B."/>
        </authorList>
    </citation>
    <scope>NUCLEOTIDE SEQUENCE [LARGE SCALE GENOMIC DNA]</scope>
    <source>
        <strain evidence="4">NY1588A</strain>
    </source>
</reference>
<name>A0A0H3I2R2_PECPM</name>
<dbReference type="EMBL" id="CP003415">
    <property type="protein sequence ID" value="AFI89679.1"/>
    <property type="molecule type" value="Genomic_DNA"/>
</dbReference>
<dbReference type="PATRIC" id="fig|1166016.3.peg.1605"/>
<dbReference type="RefSeq" id="WP_014699339.1">
    <property type="nucleotide sequence ID" value="NC_017845.1"/>
</dbReference>
<keyword evidence="4" id="KW-1185">Reference proteome</keyword>
<evidence type="ECO:0000313" key="4">
    <source>
        <dbReference type="Proteomes" id="UP001194579"/>
    </source>
</evidence>